<dbReference type="InterPro" id="IPR016136">
    <property type="entry name" value="DNA_helicase_N/primase_C"/>
</dbReference>
<evidence type="ECO:0000259" key="15">
    <source>
        <dbReference type="PROSITE" id="PS50880"/>
    </source>
</evidence>
<dbReference type="CDD" id="cd03364">
    <property type="entry name" value="TOPRIM_DnaG_primases"/>
    <property type="match status" value="1"/>
</dbReference>
<keyword evidence="2 12" id="KW-0639">Primosome</keyword>
<keyword evidence="10 12" id="KW-0238">DNA-binding</keyword>
<keyword evidence="4 12" id="KW-0548">Nucleotidyltransferase</keyword>
<sequence length="591" mass="67355">MFSEEIIQKIKEENDIVDIVSEVVTLKKTGKNYLGRCPFHNEKTPSFTVSSEKQIYKCFGCGEAGNVISFVMKTRNMAFPEAVKLLGEKVGIVVDDADSPGKSSAANEKFKRMYDINIQAARYFYTNLKRFKAPYEYLKGRGITDETIKKFGIGFSLDNWQGIRSYLKQRGFSEEEILELGLTTKNEKGNIYDRFRNRIIFPVFNVSGRVIGFGGRVLDDSKPKYLNSPETPIFHKGTNLYGLNLAIKNNQARTVIMVEGYMDVISLSQQGVTNVVATLGTALTEGQCKLLKRYIDTVIVSFDSDVAGQNATIRGLEILQKSGFDLKILQIPSGKDPDEFIRSFGREKFLNLVDGALPIIDFKLRMAEKGIDFSKQEMVIKYLKRVVSVLKDLDPLEKAVYIKQVSEKSGIGEEAIMESLDKNPNKSIENNKNHNINRKFGQKLYLEPGFVRAERTVLSLALDKRLSDKIFSNISEDDLILKAHKVIYTIIKENNMCSKEELIKIINLQTMQDSEFTKEWIKIQEYKVDIDEGSIDKMVSDCVNNIKKYKLEESRRKIMDKIRKCESEGLVEETLMLARELMDIQKEMGKL</sequence>
<dbReference type="GO" id="GO:0003899">
    <property type="term" value="F:DNA-directed RNA polymerase activity"/>
    <property type="evidence" value="ECO:0007669"/>
    <property type="project" value="UniProtKB-UniRule"/>
</dbReference>
<dbReference type="SMART" id="SM00493">
    <property type="entry name" value="TOPRIM"/>
    <property type="match status" value="1"/>
</dbReference>
<evidence type="ECO:0000256" key="4">
    <source>
        <dbReference type="ARBA" id="ARBA00022695"/>
    </source>
</evidence>
<dbReference type="GO" id="GO:0008270">
    <property type="term" value="F:zinc ion binding"/>
    <property type="evidence" value="ECO:0007669"/>
    <property type="project" value="UniProtKB-UniRule"/>
</dbReference>
<dbReference type="EMBL" id="SVCM01000008">
    <property type="protein sequence ID" value="MBE6058640.1"/>
    <property type="molecule type" value="Genomic_DNA"/>
</dbReference>
<dbReference type="Gene3D" id="1.10.860.10">
    <property type="entry name" value="DNAb Helicase, Chain A"/>
    <property type="match status" value="1"/>
</dbReference>
<comment type="function">
    <text evidence="12 13">RNA polymerase that catalyzes the synthesis of short RNA molecules used as primers for DNA polymerase during DNA replication.</text>
</comment>
<comment type="cofactor">
    <cofactor evidence="12 13 14">
        <name>Zn(2+)</name>
        <dbReference type="ChEBI" id="CHEBI:29105"/>
    </cofactor>
    <text evidence="12 13 14">Binds 1 zinc ion per monomer.</text>
</comment>
<comment type="similarity">
    <text evidence="12 13">Belongs to the DnaG primase family.</text>
</comment>
<name>A0A927W4Y8_9CLOT</name>
<evidence type="ECO:0000256" key="1">
    <source>
        <dbReference type="ARBA" id="ARBA00022478"/>
    </source>
</evidence>
<comment type="caution">
    <text evidence="16">The sequence shown here is derived from an EMBL/GenBank/DDBJ whole genome shotgun (WGS) entry which is preliminary data.</text>
</comment>
<dbReference type="Gene3D" id="3.90.980.10">
    <property type="entry name" value="DNA primase, catalytic core, N-terminal domain"/>
    <property type="match status" value="1"/>
</dbReference>
<evidence type="ECO:0000313" key="16">
    <source>
        <dbReference type="EMBL" id="MBE6058640.1"/>
    </source>
</evidence>
<dbReference type="SUPFAM" id="SSF57783">
    <property type="entry name" value="Zinc beta-ribbon"/>
    <property type="match status" value="1"/>
</dbReference>
<dbReference type="InterPro" id="IPR019475">
    <property type="entry name" value="DNA_primase_DnaB-bd"/>
</dbReference>
<dbReference type="InterPro" id="IPR013264">
    <property type="entry name" value="DNAG_N"/>
</dbReference>
<dbReference type="FunFam" id="3.90.580.10:FF:000001">
    <property type="entry name" value="DNA primase"/>
    <property type="match status" value="1"/>
</dbReference>
<dbReference type="Pfam" id="PF01807">
    <property type="entry name" value="Zn_ribbon_DnaG"/>
    <property type="match status" value="1"/>
</dbReference>
<dbReference type="PANTHER" id="PTHR30313">
    <property type="entry name" value="DNA PRIMASE"/>
    <property type="match status" value="1"/>
</dbReference>
<dbReference type="InterPro" id="IPR002694">
    <property type="entry name" value="Znf_CHC2"/>
</dbReference>
<dbReference type="FunFam" id="3.40.1360.10:FF:000002">
    <property type="entry name" value="DNA primase"/>
    <property type="match status" value="1"/>
</dbReference>
<keyword evidence="11 12" id="KW-0804">Transcription</keyword>
<accession>A0A927W4Y8</accession>
<organism evidence="16 17">
    <name type="scientific">Clostridium sulfidigenes</name>
    <dbReference type="NCBI Taxonomy" id="318464"/>
    <lineage>
        <taxon>Bacteria</taxon>
        <taxon>Bacillati</taxon>
        <taxon>Bacillota</taxon>
        <taxon>Clostridia</taxon>
        <taxon>Eubacteriales</taxon>
        <taxon>Clostridiaceae</taxon>
        <taxon>Clostridium</taxon>
    </lineage>
</organism>
<keyword evidence="1 12" id="KW-0240">DNA-directed RNA polymerase</keyword>
<dbReference type="InterPro" id="IPR050219">
    <property type="entry name" value="DnaG_primase"/>
</dbReference>
<dbReference type="PROSITE" id="PS50880">
    <property type="entry name" value="TOPRIM"/>
    <property type="match status" value="1"/>
</dbReference>
<dbReference type="PIRSF" id="PIRSF002811">
    <property type="entry name" value="DnaG"/>
    <property type="match status" value="1"/>
</dbReference>
<dbReference type="InterPro" id="IPR030846">
    <property type="entry name" value="DnaG_bac"/>
</dbReference>
<evidence type="ECO:0000256" key="13">
    <source>
        <dbReference type="PIRNR" id="PIRNR002811"/>
    </source>
</evidence>
<dbReference type="GO" id="GO:0003677">
    <property type="term" value="F:DNA binding"/>
    <property type="evidence" value="ECO:0007669"/>
    <property type="project" value="UniProtKB-KW"/>
</dbReference>
<dbReference type="Pfam" id="PF08275">
    <property type="entry name" value="DNAG_N"/>
    <property type="match status" value="1"/>
</dbReference>
<dbReference type="Gene3D" id="3.90.580.10">
    <property type="entry name" value="Zinc finger, CHC2-type domain"/>
    <property type="match status" value="1"/>
</dbReference>
<dbReference type="HAMAP" id="MF_00974">
    <property type="entry name" value="DNA_primase_DnaG"/>
    <property type="match status" value="1"/>
</dbReference>
<keyword evidence="5 12" id="KW-0235">DNA replication</keyword>
<dbReference type="EC" id="2.7.7.101" evidence="12"/>
<evidence type="ECO:0000256" key="5">
    <source>
        <dbReference type="ARBA" id="ARBA00022705"/>
    </source>
</evidence>
<evidence type="ECO:0000256" key="8">
    <source>
        <dbReference type="ARBA" id="ARBA00022833"/>
    </source>
</evidence>
<keyword evidence="9" id="KW-0460">Magnesium</keyword>
<evidence type="ECO:0000313" key="17">
    <source>
        <dbReference type="Proteomes" id="UP000768462"/>
    </source>
</evidence>
<comment type="domain">
    <text evidence="12">Contains an N-terminal zinc-binding domain, a central core domain that contains the primase activity, and a C-terminal DnaB-binding domain.</text>
</comment>
<dbReference type="FunFam" id="3.90.980.10:FF:000001">
    <property type="entry name" value="DNA primase"/>
    <property type="match status" value="1"/>
</dbReference>
<dbReference type="NCBIfam" id="TIGR01391">
    <property type="entry name" value="dnaG"/>
    <property type="match status" value="1"/>
</dbReference>
<dbReference type="Gene3D" id="3.40.1360.10">
    <property type="match status" value="1"/>
</dbReference>
<evidence type="ECO:0000256" key="6">
    <source>
        <dbReference type="ARBA" id="ARBA00022723"/>
    </source>
</evidence>
<evidence type="ECO:0000256" key="3">
    <source>
        <dbReference type="ARBA" id="ARBA00022679"/>
    </source>
</evidence>
<keyword evidence="8 12" id="KW-0862">Zinc</keyword>
<dbReference type="InterPro" id="IPR006171">
    <property type="entry name" value="TOPRIM_dom"/>
</dbReference>
<dbReference type="InterPro" id="IPR034151">
    <property type="entry name" value="TOPRIM_DnaG_bac"/>
</dbReference>
<dbReference type="InterPro" id="IPR006295">
    <property type="entry name" value="DNA_primase_DnaG"/>
</dbReference>
<dbReference type="GO" id="GO:0006269">
    <property type="term" value="P:DNA replication, synthesis of primer"/>
    <property type="evidence" value="ECO:0007669"/>
    <property type="project" value="UniProtKB-UniRule"/>
</dbReference>
<evidence type="ECO:0000256" key="12">
    <source>
        <dbReference type="HAMAP-Rule" id="MF_00974"/>
    </source>
</evidence>
<dbReference type="PANTHER" id="PTHR30313:SF2">
    <property type="entry name" value="DNA PRIMASE"/>
    <property type="match status" value="1"/>
</dbReference>
<dbReference type="Pfam" id="PF13155">
    <property type="entry name" value="Toprim_2"/>
    <property type="match status" value="1"/>
</dbReference>
<protein>
    <recommendedName>
        <fullName evidence="12 13">DNA primase</fullName>
        <ecNumber evidence="12">2.7.7.101</ecNumber>
    </recommendedName>
</protein>
<dbReference type="GO" id="GO:0005737">
    <property type="term" value="C:cytoplasm"/>
    <property type="evidence" value="ECO:0007669"/>
    <property type="project" value="TreeGrafter"/>
</dbReference>
<dbReference type="InterPro" id="IPR037068">
    <property type="entry name" value="DNA_primase_core_N_sf"/>
</dbReference>
<dbReference type="GO" id="GO:0000428">
    <property type="term" value="C:DNA-directed RNA polymerase complex"/>
    <property type="evidence" value="ECO:0007669"/>
    <property type="project" value="UniProtKB-KW"/>
</dbReference>
<dbReference type="Pfam" id="PF10410">
    <property type="entry name" value="DnaB_bind"/>
    <property type="match status" value="1"/>
</dbReference>
<proteinExistence type="inferred from homology"/>
<feature type="zinc finger region" description="CHC2-type" evidence="12 14">
    <location>
        <begin position="37"/>
        <end position="61"/>
    </location>
</feature>
<gene>
    <name evidence="12" type="primary">dnaG</name>
    <name evidence="16" type="ORF">E7215_00480</name>
</gene>
<evidence type="ECO:0000256" key="11">
    <source>
        <dbReference type="ARBA" id="ARBA00023163"/>
    </source>
</evidence>
<dbReference type="AlphaFoldDB" id="A0A927W4Y8"/>
<dbReference type="InterPro" id="IPR036977">
    <property type="entry name" value="DNA_primase_Znf_CHC2"/>
</dbReference>
<dbReference type="SUPFAM" id="SSF56731">
    <property type="entry name" value="DNA primase core"/>
    <property type="match status" value="1"/>
</dbReference>
<comment type="subunit">
    <text evidence="12">Monomer. Interacts with DnaB.</text>
</comment>
<keyword evidence="3 12" id="KW-0808">Transferase</keyword>
<evidence type="ECO:0000256" key="10">
    <source>
        <dbReference type="ARBA" id="ARBA00023125"/>
    </source>
</evidence>
<comment type="catalytic activity">
    <reaction evidence="12">
        <text>ssDNA + n NTP = ssDNA/pppN(pN)n-1 hybrid + (n-1) diphosphate.</text>
        <dbReference type="EC" id="2.7.7.101"/>
    </reaction>
</comment>
<feature type="domain" description="Toprim" evidence="15">
    <location>
        <begin position="253"/>
        <end position="334"/>
    </location>
</feature>
<evidence type="ECO:0000256" key="14">
    <source>
        <dbReference type="PIRSR" id="PIRSR002811-1"/>
    </source>
</evidence>
<dbReference type="GO" id="GO:1990077">
    <property type="term" value="C:primosome complex"/>
    <property type="evidence" value="ECO:0007669"/>
    <property type="project" value="UniProtKB-KW"/>
</dbReference>
<keyword evidence="6 12" id="KW-0479">Metal-binding</keyword>
<evidence type="ECO:0000256" key="2">
    <source>
        <dbReference type="ARBA" id="ARBA00022515"/>
    </source>
</evidence>
<evidence type="ECO:0000256" key="7">
    <source>
        <dbReference type="ARBA" id="ARBA00022771"/>
    </source>
</evidence>
<dbReference type="Proteomes" id="UP000768462">
    <property type="component" value="Unassembled WGS sequence"/>
</dbReference>
<evidence type="ECO:0000256" key="9">
    <source>
        <dbReference type="ARBA" id="ARBA00022842"/>
    </source>
</evidence>
<reference evidence="16" key="1">
    <citation type="submission" date="2019-04" db="EMBL/GenBank/DDBJ databases">
        <title>Evolution of Biomass-Degrading Anaerobic Consortia Revealed by Metagenomics.</title>
        <authorList>
            <person name="Peng X."/>
        </authorList>
    </citation>
    <scope>NUCLEOTIDE SEQUENCE</scope>
    <source>
        <strain evidence="16">SIG254</strain>
    </source>
</reference>
<dbReference type="SMART" id="SM00400">
    <property type="entry name" value="ZnF_CHCC"/>
    <property type="match status" value="1"/>
</dbReference>
<keyword evidence="7 12" id="KW-0863">Zinc-finger</keyword>